<evidence type="ECO:0008006" key="3">
    <source>
        <dbReference type="Google" id="ProtNLM"/>
    </source>
</evidence>
<dbReference type="Proteomes" id="UP000240419">
    <property type="component" value="Unassembled WGS sequence"/>
</dbReference>
<gene>
    <name evidence="1" type="ORF">C7R93_16950</name>
</gene>
<comment type="caution">
    <text evidence="1">The sequence shown here is derived from an EMBL/GenBank/DDBJ whole genome shotgun (WGS) entry which is preliminary data.</text>
</comment>
<dbReference type="EMBL" id="PXZM01000026">
    <property type="protein sequence ID" value="PSJ93869.1"/>
    <property type="molecule type" value="Genomic_DNA"/>
</dbReference>
<proteinExistence type="predicted"/>
<accession>A0A2P7V3U2</accession>
<sequence length="72" mass="8210">MERSFYYVVTWSEANALVRVLSERFIPFALVQSKQLKIPPNHIAIVFPSLPVRVYAVVRNLFGGDGRVYPAD</sequence>
<dbReference type="OrthoDB" id="2471849at2"/>
<dbReference type="RefSeq" id="WP_106839926.1">
    <property type="nucleotide sequence ID" value="NZ_JBCNIW010000053.1"/>
</dbReference>
<organism evidence="1 2">
    <name type="scientific">Brevibacillus fortis</name>
    <dbReference type="NCBI Taxonomy" id="2126352"/>
    <lineage>
        <taxon>Bacteria</taxon>
        <taxon>Bacillati</taxon>
        <taxon>Bacillota</taxon>
        <taxon>Bacilli</taxon>
        <taxon>Bacillales</taxon>
        <taxon>Paenibacillaceae</taxon>
        <taxon>Brevibacillus</taxon>
    </lineage>
</organism>
<evidence type="ECO:0000313" key="1">
    <source>
        <dbReference type="EMBL" id="PSJ93869.1"/>
    </source>
</evidence>
<keyword evidence="2" id="KW-1185">Reference proteome</keyword>
<name>A0A2P7V3U2_9BACL</name>
<protein>
    <recommendedName>
        <fullName evidence="3">DUF2007 domain-containing protein</fullName>
    </recommendedName>
</protein>
<dbReference type="AlphaFoldDB" id="A0A2P7V3U2"/>
<reference evidence="1 2" key="1">
    <citation type="submission" date="2018-03" db="EMBL/GenBank/DDBJ databases">
        <title>Brevisbacillus phylogenomics.</title>
        <authorList>
            <person name="Dunlap C."/>
        </authorList>
    </citation>
    <scope>NUCLEOTIDE SEQUENCE [LARGE SCALE GENOMIC DNA]</scope>
    <source>
        <strain evidence="1 2">NRRL NRS-1210</strain>
    </source>
</reference>
<evidence type="ECO:0000313" key="2">
    <source>
        <dbReference type="Proteomes" id="UP000240419"/>
    </source>
</evidence>